<dbReference type="CDD" id="cd04511">
    <property type="entry name" value="NUDIX_Hydrolase"/>
    <property type="match status" value="1"/>
</dbReference>
<dbReference type="AlphaFoldDB" id="A0A381XI65"/>
<evidence type="ECO:0000313" key="2">
    <source>
        <dbReference type="EMBL" id="SVA64446.1"/>
    </source>
</evidence>
<evidence type="ECO:0000259" key="1">
    <source>
        <dbReference type="PROSITE" id="PS51462"/>
    </source>
</evidence>
<dbReference type="PANTHER" id="PTHR43222:SF2">
    <property type="entry name" value="NUDIX HYDROLASE 23, CHLOROPLASTIC"/>
    <property type="match status" value="1"/>
</dbReference>
<dbReference type="Pfam" id="PF14803">
    <property type="entry name" value="Zn_ribbon_Nudix"/>
    <property type="match status" value="1"/>
</dbReference>
<dbReference type="EMBL" id="UINC01015276">
    <property type="protein sequence ID" value="SVA64446.1"/>
    <property type="molecule type" value="Genomic_DNA"/>
</dbReference>
<dbReference type="PROSITE" id="PS51462">
    <property type="entry name" value="NUDIX"/>
    <property type="match status" value="1"/>
</dbReference>
<reference evidence="2" key="1">
    <citation type="submission" date="2018-05" db="EMBL/GenBank/DDBJ databases">
        <authorList>
            <person name="Lanie J.A."/>
            <person name="Ng W.-L."/>
            <person name="Kazmierczak K.M."/>
            <person name="Andrzejewski T.M."/>
            <person name="Davidsen T.M."/>
            <person name="Wayne K.J."/>
            <person name="Tettelin H."/>
            <person name="Glass J.I."/>
            <person name="Rusch D."/>
            <person name="Podicherti R."/>
            <person name="Tsui H.-C.T."/>
            <person name="Winkler M.E."/>
        </authorList>
    </citation>
    <scope>NUCLEOTIDE SEQUENCE</scope>
</reference>
<dbReference type="InterPro" id="IPR029401">
    <property type="entry name" value="Nudix_N"/>
</dbReference>
<sequence>MGLVPETMNFCSHCGSSVDLQIPEGDHLPRHVCRDCGAIHYQNPKIVAGCIPEWQGRILLCRRSIKPRYGLWTIPAGFMENGETLEQAAKRETDEEACAKVELAGLYALYNLPHVNQVYVIFRGKLVDGSFAPGLESLETALFEESEIPWHEIAFPVVTRALKRYFDDRLGQQYLPFIDTIAPRR</sequence>
<gene>
    <name evidence="2" type="ORF">METZ01_LOCUS117300</name>
</gene>
<dbReference type="InterPro" id="IPR000086">
    <property type="entry name" value="NUDIX_hydrolase_dom"/>
</dbReference>
<proteinExistence type="predicted"/>
<accession>A0A381XI65</accession>
<dbReference type="Gene3D" id="2.20.70.10">
    <property type="match status" value="1"/>
</dbReference>
<dbReference type="PANTHER" id="PTHR43222">
    <property type="entry name" value="NUDIX HYDROLASE 23"/>
    <property type="match status" value="1"/>
</dbReference>
<dbReference type="Pfam" id="PF00293">
    <property type="entry name" value="NUDIX"/>
    <property type="match status" value="1"/>
</dbReference>
<dbReference type="Gene3D" id="3.90.79.10">
    <property type="entry name" value="Nucleoside Triphosphate Pyrophosphohydrolase"/>
    <property type="match status" value="1"/>
</dbReference>
<dbReference type="SUPFAM" id="SSF55811">
    <property type="entry name" value="Nudix"/>
    <property type="match status" value="1"/>
</dbReference>
<protein>
    <recommendedName>
        <fullName evidence="1">Nudix hydrolase domain-containing protein</fullName>
    </recommendedName>
</protein>
<feature type="domain" description="Nudix hydrolase" evidence="1">
    <location>
        <begin position="43"/>
        <end position="170"/>
    </location>
</feature>
<name>A0A381XI65_9ZZZZ</name>
<dbReference type="InterPro" id="IPR015797">
    <property type="entry name" value="NUDIX_hydrolase-like_dom_sf"/>
</dbReference>
<organism evidence="2">
    <name type="scientific">marine metagenome</name>
    <dbReference type="NCBI Taxonomy" id="408172"/>
    <lineage>
        <taxon>unclassified sequences</taxon>
        <taxon>metagenomes</taxon>
        <taxon>ecological metagenomes</taxon>
    </lineage>
</organism>